<dbReference type="Proteomes" id="UP000053617">
    <property type="component" value="Unassembled WGS sequence"/>
</dbReference>
<dbReference type="RefSeq" id="XP_013271648.1">
    <property type="nucleotide sequence ID" value="XM_013416194.1"/>
</dbReference>
<sequence>MDVAASPSLESILSLWPIASTLSQHLPVGDLISLARLSTTLRALLHGFDELEQTKVPLDLHLVRKELHIGNHGTPYWQRLKDLAPFECSSRTHTKGPDPKPCRYCSRPICDACIVRSSFARGHENTFQNRTRYLCRNCWDNGNSSRSQRYPLTPSKDSHRKRKWYDPDGSTRDYCTCTLKDDGWLCLSCKDLQNREAISSSEMYCHGQDCGAPLDADKDRRRICLWCNKALPRQVGGTTRYHWNQKMIEARARNAASRQADLEEYNRRRLKLMRMSRREMRGDEAVKDDPDADLPQFVRHLDTINYRRYMPDSAAPSANSVYDSKRGYWRYHMEFLLWIKKCCAHVPAPQQLSRYGKQSDHGALVFSRTNAEKMNDKYDLLTMMPSMEEDRTEEWCTLKAVILELLLVRKLDYETVAQTMHEEYDFSATIKEYRKMLHLWYSQDRIREHRRKSLDQEGDGDGDLGPSSNVEEVPRTESDTRDDHVIVIRNWRLHGGTVVMPDMSNKEERAENSETDSDVDDSDDSTRLPQTKPRPNSTQEPDLPSGTSSAPVSSAQHSADAETTSSTSEIPIPVRSTMENLVHTDEEPPPYTADGWTWQ</sequence>
<accession>A0A0D2FQT0</accession>
<feature type="domain" description="Clr5" evidence="2">
    <location>
        <begin position="392"/>
        <end position="440"/>
    </location>
</feature>
<dbReference type="VEuPathDB" id="FungiDB:Z518_05382"/>
<evidence type="ECO:0000256" key="1">
    <source>
        <dbReference type="SAM" id="MobiDB-lite"/>
    </source>
</evidence>
<dbReference type="AlphaFoldDB" id="A0A0D2FQT0"/>
<feature type="compositionally biased region" description="Basic and acidic residues" evidence="1">
    <location>
        <begin position="472"/>
        <end position="481"/>
    </location>
</feature>
<evidence type="ECO:0000313" key="3">
    <source>
        <dbReference type="EMBL" id="KIX04512.1"/>
    </source>
</evidence>
<organism evidence="3 4">
    <name type="scientific">Rhinocladiella mackenziei CBS 650.93</name>
    <dbReference type="NCBI Taxonomy" id="1442369"/>
    <lineage>
        <taxon>Eukaryota</taxon>
        <taxon>Fungi</taxon>
        <taxon>Dikarya</taxon>
        <taxon>Ascomycota</taxon>
        <taxon>Pezizomycotina</taxon>
        <taxon>Eurotiomycetes</taxon>
        <taxon>Chaetothyriomycetidae</taxon>
        <taxon>Chaetothyriales</taxon>
        <taxon>Herpotrichiellaceae</taxon>
        <taxon>Rhinocladiella</taxon>
    </lineage>
</organism>
<dbReference type="EMBL" id="KN847478">
    <property type="protein sequence ID" value="KIX04512.1"/>
    <property type="molecule type" value="Genomic_DNA"/>
</dbReference>
<dbReference type="OrthoDB" id="5290791at2759"/>
<gene>
    <name evidence="3" type="ORF">Z518_05382</name>
</gene>
<feature type="region of interest" description="Disordered" evidence="1">
    <location>
        <begin position="498"/>
        <end position="599"/>
    </location>
</feature>
<reference evidence="3 4" key="1">
    <citation type="submission" date="2015-01" db="EMBL/GenBank/DDBJ databases">
        <title>The Genome Sequence of Rhinocladiella mackenzie CBS 650.93.</title>
        <authorList>
            <consortium name="The Broad Institute Genomics Platform"/>
            <person name="Cuomo C."/>
            <person name="de Hoog S."/>
            <person name="Gorbushina A."/>
            <person name="Stielow B."/>
            <person name="Teixiera M."/>
            <person name="Abouelleil A."/>
            <person name="Chapman S.B."/>
            <person name="Priest M."/>
            <person name="Young S.K."/>
            <person name="Wortman J."/>
            <person name="Nusbaum C."/>
            <person name="Birren B."/>
        </authorList>
    </citation>
    <scope>NUCLEOTIDE SEQUENCE [LARGE SCALE GENOMIC DNA]</scope>
    <source>
        <strain evidence="3 4">CBS 650.93</strain>
    </source>
</reference>
<evidence type="ECO:0000313" key="4">
    <source>
        <dbReference type="Proteomes" id="UP000053617"/>
    </source>
</evidence>
<feature type="compositionally biased region" description="Polar residues" evidence="1">
    <location>
        <begin position="527"/>
        <end position="557"/>
    </location>
</feature>
<dbReference type="HOGENOM" id="CLU_017662_1_0_1"/>
<feature type="region of interest" description="Disordered" evidence="1">
    <location>
        <begin position="451"/>
        <end position="481"/>
    </location>
</feature>
<keyword evidence="4" id="KW-1185">Reference proteome</keyword>
<dbReference type="Pfam" id="PF14420">
    <property type="entry name" value="Clr5"/>
    <property type="match status" value="1"/>
</dbReference>
<name>A0A0D2FQT0_9EURO</name>
<dbReference type="InterPro" id="IPR025676">
    <property type="entry name" value="Clr5_dom"/>
</dbReference>
<evidence type="ECO:0000259" key="2">
    <source>
        <dbReference type="Pfam" id="PF14420"/>
    </source>
</evidence>
<feature type="compositionally biased region" description="Acidic residues" evidence="1">
    <location>
        <begin position="513"/>
        <end position="523"/>
    </location>
</feature>
<proteinExistence type="predicted"/>
<dbReference type="GeneID" id="25293453"/>
<protein>
    <recommendedName>
        <fullName evidence="2">Clr5 domain-containing protein</fullName>
    </recommendedName>
</protein>